<reference evidence="3 4" key="1">
    <citation type="journal article" date="2019" name="Int. J. Syst. Evol. Microbiol.">
        <title>The Global Catalogue of Microorganisms (GCM) 10K type strain sequencing project: providing services to taxonomists for standard genome sequencing and annotation.</title>
        <authorList>
            <consortium name="The Broad Institute Genomics Platform"/>
            <consortium name="The Broad Institute Genome Sequencing Center for Infectious Disease"/>
            <person name="Wu L."/>
            <person name="Ma J."/>
        </authorList>
    </citation>
    <scope>NUCLEOTIDE SEQUENCE [LARGE SCALE GENOMIC DNA]</scope>
    <source>
        <strain evidence="3 4">LMG 29247</strain>
    </source>
</reference>
<evidence type="ECO:0000259" key="2">
    <source>
        <dbReference type="Pfam" id="PF00582"/>
    </source>
</evidence>
<sequence length="152" mass="16910">MIPSQYIYMYHILVGLDTVPDSVEQMSRDIIQLPNAEEEIEITILNVFEEFEFNDTDGKKISSEDLYEEGEMPESVQKLEDILEDEGVSVTTQHTHGDPSEAILETAKEINANAIAINARKRSPVGKVLFGSVAQSILLNAECPVFVTSAHK</sequence>
<evidence type="ECO:0000313" key="4">
    <source>
        <dbReference type="Proteomes" id="UP001596383"/>
    </source>
</evidence>
<proteinExistence type="inferred from homology"/>
<dbReference type="Pfam" id="PF00582">
    <property type="entry name" value="Usp"/>
    <property type="match status" value="1"/>
</dbReference>
<dbReference type="Proteomes" id="UP001596383">
    <property type="component" value="Unassembled WGS sequence"/>
</dbReference>
<dbReference type="Gene3D" id="3.40.50.620">
    <property type="entry name" value="HUPs"/>
    <property type="match status" value="1"/>
</dbReference>
<comment type="caution">
    <text evidence="3">The sequence shown here is derived from an EMBL/GenBank/DDBJ whole genome shotgun (WGS) entry which is preliminary data.</text>
</comment>
<dbReference type="CDD" id="cd00293">
    <property type="entry name" value="USP-like"/>
    <property type="match status" value="1"/>
</dbReference>
<dbReference type="EMBL" id="JBHSWV010000081">
    <property type="protein sequence ID" value="MFC6764443.1"/>
    <property type="molecule type" value="Genomic_DNA"/>
</dbReference>
<feature type="domain" description="UspA" evidence="2">
    <location>
        <begin position="11"/>
        <end position="148"/>
    </location>
</feature>
<evidence type="ECO:0000256" key="1">
    <source>
        <dbReference type="ARBA" id="ARBA00008791"/>
    </source>
</evidence>
<comment type="similarity">
    <text evidence="1">Belongs to the universal stress protein A family.</text>
</comment>
<dbReference type="AlphaFoldDB" id="A0ABD5SHB3"/>
<evidence type="ECO:0000313" key="3">
    <source>
        <dbReference type="EMBL" id="MFC6764443.1"/>
    </source>
</evidence>
<dbReference type="SUPFAM" id="SSF52402">
    <property type="entry name" value="Adenine nucleotide alpha hydrolases-like"/>
    <property type="match status" value="1"/>
</dbReference>
<gene>
    <name evidence="3" type="ORF">ACFQE6_05165</name>
</gene>
<dbReference type="PANTHER" id="PTHR46268">
    <property type="entry name" value="STRESS RESPONSE PROTEIN NHAX"/>
    <property type="match status" value="1"/>
</dbReference>
<dbReference type="RefSeq" id="WP_337959447.1">
    <property type="nucleotide sequence ID" value="NZ_JAQIVI010000081.1"/>
</dbReference>
<name>A0ABD5SHB3_9EURY</name>
<dbReference type="PANTHER" id="PTHR46268:SF6">
    <property type="entry name" value="UNIVERSAL STRESS PROTEIN UP12"/>
    <property type="match status" value="1"/>
</dbReference>
<dbReference type="InterPro" id="IPR006016">
    <property type="entry name" value="UspA"/>
</dbReference>
<accession>A0ABD5SHB3</accession>
<keyword evidence="4" id="KW-1185">Reference proteome</keyword>
<protein>
    <submittedName>
        <fullName evidence="3">Universal stress protein</fullName>
    </submittedName>
</protein>
<dbReference type="InterPro" id="IPR014729">
    <property type="entry name" value="Rossmann-like_a/b/a_fold"/>
</dbReference>
<organism evidence="3 4">
    <name type="scientific">Natrinema soli</name>
    <dbReference type="NCBI Taxonomy" id="1930624"/>
    <lineage>
        <taxon>Archaea</taxon>
        <taxon>Methanobacteriati</taxon>
        <taxon>Methanobacteriota</taxon>
        <taxon>Stenosarchaea group</taxon>
        <taxon>Halobacteria</taxon>
        <taxon>Halobacteriales</taxon>
        <taxon>Natrialbaceae</taxon>
        <taxon>Natrinema</taxon>
    </lineage>
</organism>